<feature type="domain" description="Trehalase-like N-terminal" evidence="2">
    <location>
        <begin position="7"/>
        <end position="184"/>
    </location>
</feature>
<dbReference type="SUPFAM" id="SSF48208">
    <property type="entry name" value="Six-hairpin glycosidases"/>
    <property type="match status" value="1"/>
</dbReference>
<dbReference type="PANTHER" id="PTHR31616:SF0">
    <property type="entry name" value="GLUCAN 1,4-ALPHA-GLUCOSIDASE"/>
    <property type="match status" value="1"/>
</dbReference>
<evidence type="ECO:0000313" key="3">
    <source>
        <dbReference type="EMBL" id="TKK65968.1"/>
    </source>
</evidence>
<dbReference type="Proteomes" id="UP000305848">
    <property type="component" value="Unassembled WGS sequence"/>
</dbReference>
<gene>
    <name evidence="3" type="ORF">FC093_18365</name>
</gene>
<organism evidence="3 4">
    <name type="scientific">Ilyomonas limi</name>
    <dbReference type="NCBI Taxonomy" id="2575867"/>
    <lineage>
        <taxon>Bacteria</taxon>
        <taxon>Pseudomonadati</taxon>
        <taxon>Bacteroidota</taxon>
        <taxon>Chitinophagia</taxon>
        <taxon>Chitinophagales</taxon>
        <taxon>Chitinophagaceae</taxon>
        <taxon>Ilyomonas</taxon>
    </lineage>
</organism>
<dbReference type="InterPro" id="IPR045582">
    <property type="entry name" value="Trehalase-like_N"/>
</dbReference>
<proteinExistence type="predicted"/>
<dbReference type="InterPro" id="IPR008928">
    <property type="entry name" value="6-hairpin_glycosidase_sf"/>
</dbReference>
<reference evidence="3 4" key="1">
    <citation type="submission" date="2019-05" db="EMBL/GenBank/DDBJ databases">
        <title>Panacibacter sp. strain 17mud1-8 Genome sequencing and assembly.</title>
        <authorList>
            <person name="Chhetri G."/>
        </authorList>
    </citation>
    <scope>NUCLEOTIDE SEQUENCE [LARGE SCALE GENOMIC DNA]</scope>
    <source>
        <strain evidence="3 4">17mud1-8</strain>
    </source>
</reference>
<name>A0A4U3KU47_9BACT</name>
<dbReference type="RefSeq" id="WP_137263276.1">
    <property type="nucleotide sequence ID" value="NZ_SZQL01000017.1"/>
</dbReference>
<evidence type="ECO:0000313" key="4">
    <source>
        <dbReference type="Proteomes" id="UP000305848"/>
    </source>
</evidence>
<sequence length="610" mass="68677">MPNKLSDYALIGNARSAALVSNKGSIDWCCLPEFDSPAIFAALLDEEQGGHFSINPNTDHYISTQAYIADTNVVETIFETESGKVRLMDAFAVNSEEEKKHALFADHEILRVAESVSGTVQMKMEFVPRLFYGRELPHLKDRQKLGIHFSWKGNAFTLLSTLEGAQLKLSSGKDKVNAEFSLQPGERVIFSFSYAGQSPAIIPEVKVTGWSRMQNTVTYWKNWMCNFRYSGVYEKEVRRSVLVLKLLTHAPSGAIIAAPTASLPEEVGGVRNWDYRYCWLRDASFTIRVLVKLGFEEEAHAFMNWILHATQLTRPKVQVVYSVYGRASIKEKTLGWLKGYKNSRPVRIGNEAGGQFQLDVYGEVLDAFYTYAPLVEDFDRDTRKFLIGLGETICKIWEQPDNGIWEIRTSLIHHTHSKVMAWVGLNRLIQLSEKFQWNEVPLEKFSLIASCIRDKIERQGYNSNLKSYTRELNGKELDASLLTLSLVGYCNPASPGTLSTTQLIHEQLSKNNLIYRYLNVDDGIAGTEGTFGICYFWLAENLAKSGVLEKAKEAFETMLRHVGSTGLFSEEIDPETHELLGNYPQGFTHIGLINAALAITEASQKKVSTV</sequence>
<dbReference type="InterPro" id="IPR012341">
    <property type="entry name" value="6hp_glycosidase-like_sf"/>
</dbReference>
<dbReference type="InterPro" id="IPR011613">
    <property type="entry name" value="GH15-like"/>
</dbReference>
<dbReference type="EMBL" id="SZQL01000017">
    <property type="protein sequence ID" value="TKK65968.1"/>
    <property type="molecule type" value="Genomic_DNA"/>
</dbReference>
<comment type="caution">
    <text evidence="3">The sequence shown here is derived from an EMBL/GenBank/DDBJ whole genome shotgun (WGS) entry which is preliminary data.</text>
</comment>
<keyword evidence="3" id="KW-0378">Hydrolase</keyword>
<dbReference type="Gene3D" id="1.50.10.10">
    <property type="match status" value="1"/>
</dbReference>
<accession>A0A4U3KU47</accession>
<dbReference type="AlphaFoldDB" id="A0A4U3KU47"/>
<feature type="domain" description="GH15-like" evidence="1">
    <location>
        <begin position="232"/>
        <end position="596"/>
    </location>
</feature>
<dbReference type="PANTHER" id="PTHR31616">
    <property type="entry name" value="TREHALASE"/>
    <property type="match status" value="1"/>
</dbReference>
<evidence type="ECO:0000259" key="1">
    <source>
        <dbReference type="Pfam" id="PF00723"/>
    </source>
</evidence>
<keyword evidence="4" id="KW-1185">Reference proteome</keyword>
<evidence type="ECO:0000259" key="2">
    <source>
        <dbReference type="Pfam" id="PF19291"/>
    </source>
</evidence>
<dbReference type="OrthoDB" id="3902805at2"/>
<dbReference type="Pfam" id="PF19291">
    <property type="entry name" value="TREH_N"/>
    <property type="match status" value="1"/>
</dbReference>
<protein>
    <submittedName>
        <fullName evidence="3">Glycoside hydrolase family 15 protein</fullName>
    </submittedName>
</protein>
<dbReference type="GO" id="GO:0005975">
    <property type="term" value="P:carbohydrate metabolic process"/>
    <property type="evidence" value="ECO:0007669"/>
    <property type="project" value="InterPro"/>
</dbReference>
<dbReference type="Pfam" id="PF00723">
    <property type="entry name" value="Glyco_hydro_15"/>
    <property type="match status" value="1"/>
</dbReference>
<dbReference type="GO" id="GO:0004553">
    <property type="term" value="F:hydrolase activity, hydrolyzing O-glycosyl compounds"/>
    <property type="evidence" value="ECO:0007669"/>
    <property type="project" value="UniProtKB-ARBA"/>
</dbReference>